<dbReference type="InterPro" id="IPR002371">
    <property type="entry name" value="FlgK"/>
</dbReference>
<dbReference type="GO" id="GO:0005576">
    <property type="term" value="C:extracellular region"/>
    <property type="evidence" value="ECO:0007669"/>
    <property type="project" value="UniProtKB-SubCell"/>
</dbReference>
<dbReference type="Pfam" id="PF21158">
    <property type="entry name" value="flgK_1st_1"/>
    <property type="match status" value="1"/>
</dbReference>
<evidence type="ECO:0000259" key="7">
    <source>
        <dbReference type="Pfam" id="PF00460"/>
    </source>
</evidence>
<dbReference type="PRINTS" id="PR01005">
    <property type="entry name" value="FLGHOOKAP1"/>
</dbReference>
<dbReference type="GO" id="GO:0044780">
    <property type="term" value="P:bacterial-type flagellum assembly"/>
    <property type="evidence" value="ECO:0007669"/>
    <property type="project" value="InterPro"/>
</dbReference>
<accession>A0A7X0PH24</accession>
<dbReference type="PANTHER" id="PTHR30033">
    <property type="entry name" value="FLAGELLAR HOOK-ASSOCIATED PROTEIN 1"/>
    <property type="match status" value="1"/>
</dbReference>
<evidence type="ECO:0000256" key="2">
    <source>
        <dbReference type="ARBA" id="ARBA00004613"/>
    </source>
</evidence>
<proteinExistence type="inferred from homology"/>
<dbReference type="InterPro" id="IPR010930">
    <property type="entry name" value="Flg_bb/hook_C_dom"/>
</dbReference>
<evidence type="ECO:0000256" key="1">
    <source>
        <dbReference type="ARBA" id="ARBA00004365"/>
    </source>
</evidence>
<keyword evidence="12" id="KW-1185">Reference proteome</keyword>
<sequence>MSLLNVGARALLANQVALQTAGNNIANVNTPGYSRQTVVLQTVQGQFTGGGYIGQGVDVQTILRNQSELLTRQSAAAGSVQSGDIVRAERLRQLQDVFSGGATGLGAAINDMMNAFSDVVSAPTDITARTLVLTRIDETASRMRAAAERVDEIEYTVNEQLQSSITAINSLAGQIAAVNEQIARAKGNGQTPNDLLDHRDQLIREVNQYVQTTQIPADDGTVGLFVGGSQPLVLGTTASQVSVDDASQFPGSGQLKLFFNRPGAPAIEVDENMLGGGSVSGLLRFNNTDLSESRNLLGRMAMAIGMTMNEQHNLGLTLDGQMGKDLFSLPTSMPGLTNGAGVGTVTFSDPTKFAASDYEIRFTTGTAGQVVRLSDGKATAFTDAANLATLDIDGLTFNLTTPGAPGERMLFQPFSSAGANINALVYSPRDLAAANPINAAMGTTNGGTLQLAGLKATDTLVAPPIPGGVTLTFTAGPPTTYAVNGSTTPPSGTAGIPYTSGSTITIDGWEIKLQGTPKTGDTVRVGNALDPQYGDNYTRNAGNATSLMNLRDVKMFDESTLADGYAGLMAQVGTRTQSATFAAELSTTIAANLERDRTAVSGVNLDEEAAKLIQYQQAYQASAKMLQIAQSVFDTLIQGLTR</sequence>
<evidence type="ECO:0000313" key="11">
    <source>
        <dbReference type="EMBL" id="MBB6561469.1"/>
    </source>
</evidence>
<keyword evidence="11" id="KW-0966">Cell projection</keyword>
<comment type="subcellular location">
    <subcellularLocation>
        <location evidence="1">Bacterial flagellum</location>
    </subcellularLocation>
    <subcellularLocation>
        <location evidence="2">Secreted</location>
    </subcellularLocation>
</comment>
<evidence type="ECO:0000256" key="6">
    <source>
        <dbReference type="ARBA" id="ARBA00023143"/>
    </source>
</evidence>
<dbReference type="Pfam" id="PF06429">
    <property type="entry name" value="Flg_bbr_C"/>
    <property type="match status" value="1"/>
</dbReference>
<reference evidence="11 12" key="1">
    <citation type="submission" date="2020-08" db="EMBL/GenBank/DDBJ databases">
        <title>Functional genomics of gut bacteria from endangered species of beetles.</title>
        <authorList>
            <person name="Carlos-Shanley C."/>
        </authorList>
    </citation>
    <scope>NUCLEOTIDE SEQUENCE [LARGE SCALE GENOMIC DNA]</scope>
    <source>
        <strain evidence="11 12">S00198</strain>
    </source>
</reference>
<dbReference type="RefSeq" id="WP_184860526.1">
    <property type="nucleotide sequence ID" value="NZ_JACHLK010000008.1"/>
</dbReference>
<evidence type="ECO:0000256" key="4">
    <source>
        <dbReference type="ARBA" id="ARBA00016244"/>
    </source>
</evidence>
<keyword evidence="5" id="KW-0964">Secreted</keyword>
<feature type="domain" description="Flagellar basal-body/hook protein C-terminal" evidence="8">
    <location>
        <begin position="600"/>
        <end position="638"/>
    </location>
</feature>
<evidence type="ECO:0000256" key="5">
    <source>
        <dbReference type="ARBA" id="ARBA00022525"/>
    </source>
</evidence>
<evidence type="ECO:0000256" key="3">
    <source>
        <dbReference type="ARBA" id="ARBA00009677"/>
    </source>
</evidence>
<keyword evidence="6" id="KW-0975">Bacterial flagellum</keyword>
<dbReference type="NCBIfam" id="TIGR02492">
    <property type="entry name" value="flgK_ends"/>
    <property type="match status" value="1"/>
</dbReference>
<keyword evidence="11" id="KW-0282">Flagellum</keyword>
<protein>
    <recommendedName>
        <fullName evidence="4">Flagellar hook-associated protein 1</fullName>
    </recommendedName>
</protein>
<feature type="domain" description="Flagellar hook-associated protein FlgK helical" evidence="10">
    <location>
        <begin position="91"/>
        <end position="327"/>
    </location>
</feature>
<evidence type="ECO:0000259" key="8">
    <source>
        <dbReference type="Pfam" id="PF06429"/>
    </source>
</evidence>
<dbReference type="InterPro" id="IPR001444">
    <property type="entry name" value="Flag_bb_rod_N"/>
</dbReference>
<dbReference type="InterPro" id="IPR019776">
    <property type="entry name" value="Flagellar_basal_body_rod_CS"/>
</dbReference>
<dbReference type="InterPro" id="IPR053927">
    <property type="entry name" value="FlgK_helical"/>
</dbReference>
<dbReference type="GO" id="GO:0005198">
    <property type="term" value="F:structural molecule activity"/>
    <property type="evidence" value="ECO:0007669"/>
    <property type="project" value="InterPro"/>
</dbReference>
<evidence type="ECO:0000313" key="12">
    <source>
        <dbReference type="Proteomes" id="UP000575083"/>
    </source>
</evidence>
<dbReference type="Pfam" id="PF00460">
    <property type="entry name" value="Flg_bb_rod"/>
    <property type="match status" value="1"/>
</dbReference>
<feature type="domain" description="Flagellar hook-associated protein 1 D2-like" evidence="9">
    <location>
        <begin position="343"/>
        <end position="403"/>
    </location>
</feature>
<dbReference type="Gene3D" id="1.20.1330.10">
    <property type="entry name" value="f41 fragment of flagellin, N-terminal domain"/>
    <property type="match status" value="1"/>
</dbReference>
<dbReference type="Pfam" id="PF22638">
    <property type="entry name" value="FlgK_D1"/>
    <property type="match status" value="1"/>
</dbReference>
<dbReference type="GO" id="GO:0009424">
    <property type="term" value="C:bacterial-type flagellum hook"/>
    <property type="evidence" value="ECO:0007669"/>
    <property type="project" value="InterPro"/>
</dbReference>
<comment type="caution">
    <text evidence="11">The sequence shown here is derived from an EMBL/GenBank/DDBJ whole genome shotgun (WGS) entry which is preliminary data.</text>
</comment>
<gene>
    <name evidence="11" type="ORF">HNP48_004162</name>
</gene>
<comment type="similarity">
    <text evidence="3">Belongs to the flagella basal body rod proteins family.</text>
</comment>
<keyword evidence="11" id="KW-0969">Cilium</keyword>
<dbReference type="AlphaFoldDB" id="A0A7X0PH24"/>
<dbReference type="EMBL" id="JACHLK010000008">
    <property type="protein sequence ID" value="MBB6561469.1"/>
    <property type="molecule type" value="Genomic_DNA"/>
</dbReference>
<evidence type="ECO:0000259" key="10">
    <source>
        <dbReference type="Pfam" id="PF22638"/>
    </source>
</evidence>
<dbReference type="PANTHER" id="PTHR30033:SF1">
    <property type="entry name" value="FLAGELLAR HOOK-ASSOCIATED PROTEIN 1"/>
    <property type="match status" value="1"/>
</dbReference>
<dbReference type="SUPFAM" id="SSF64518">
    <property type="entry name" value="Phase 1 flagellin"/>
    <property type="match status" value="1"/>
</dbReference>
<evidence type="ECO:0000259" key="9">
    <source>
        <dbReference type="Pfam" id="PF21158"/>
    </source>
</evidence>
<name>A0A7X0PH24_9BURK</name>
<dbReference type="Proteomes" id="UP000575083">
    <property type="component" value="Unassembled WGS sequence"/>
</dbReference>
<feature type="domain" description="Flagellar basal body rod protein N-terminal" evidence="7">
    <location>
        <begin position="4"/>
        <end position="33"/>
    </location>
</feature>
<organism evidence="11 12">
    <name type="scientific">Acidovorax soli</name>
    <dbReference type="NCBI Taxonomy" id="592050"/>
    <lineage>
        <taxon>Bacteria</taxon>
        <taxon>Pseudomonadati</taxon>
        <taxon>Pseudomonadota</taxon>
        <taxon>Betaproteobacteria</taxon>
        <taxon>Burkholderiales</taxon>
        <taxon>Comamonadaceae</taxon>
        <taxon>Acidovorax</taxon>
    </lineage>
</organism>
<dbReference type="PROSITE" id="PS00588">
    <property type="entry name" value="FLAGELLA_BB_ROD"/>
    <property type="match status" value="1"/>
</dbReference>
<dbReference type="InterPro" id="IPR049119">
    <property type="entry name" value="FlgK_D2-like"/>
</dbReference>